<keyword evidence="2" id="KW-0808">Transferase</keyword>
<dbReference type="PANTHER" id="PTHR20961">
    <property type="entry name" value="GLYCOSYLTRANSFERASE"/>
    <property type="match status" value="1"/>
</dbReference>
<dbReference type="InterPro" id="IPR049625">
    <property type="entry name" value="Glyco_transf_61_cat"/>
</dbReference>
<comment type="caution">
    <text evidence="5">The sequence shown here is derived from an EMBL/GenBank/DDBJ whole genome shotgun (WGS) entry which is preliminary data.</text>
</comment>
<gene>
    <name evidence="5" type="ORF">Amme_075_017</name>
</gene>
<evidence type="ECO:0000313" key="5">
    <source>
        <dbReference type="EMBL" id="GAJ29700.1"/>
    </source>
</evidence>
<reference evidence="5 6" key="2">
    <citation type="journal article" date="2014" name="FEMS Microbiol. Lett.">
        <title>Draft genomic DNA sequence of the facultatively methylotrophic bacterium Acidomonas methanolica type strain MB58.</title>
        <authorList>
            <person name="Higashiura N."/>
            <person name="Hadano H."/>
            <person name="Hirakawa H."/>
            <person name="Matsutani M."/>
            <person name="Takabe S."/>
            <person name="Matsushita K."/>
            <person name="Azuma Y."/>
        </authorList>
    </citation>
    <scope>NUCLEOTIDE SEQUENCE [LARGE SCALE GENOMIC DNA]</scope>
    <source>
        <strain evidence="5 6">MB58</strain>
    </source>
</reference>
<organism evidence="5 6">
    <name type="scientific">Acidomonas methanolica NBRC 104435</name>
    <dbReference type="NCBI Taxonomy" id="1231351"/>
    <lineage>
        <taxon>Bacteria</taxon>
        <taxon>Pseudomonadati</taxon>
        <taxon>Pseudomonadota</taxon>
        <taxon>Alphaproteobacteria</taxon>
        <taxon>Acetobacterales</taxon>
        <taxon>Acetobacteraceae</taxon>
        <taxon>Acidomonas</taxon>
    </lineage>
</organism>
<accession>A0A023D7M0</accession>
<dbReference type="InterPro" id="IPR007657">
    <property type="entry name" value="Glycosyltransferase_61"/>
</dbReference>
<evidence type="ECO:0000256" key="1">
    <source>
        <dbReference type="ARBA" id="ARBA00022676"/>
    </source>
</evidence>
<evidence type="ECO:0000256" key="3">
    <source>
        <dbReference type="ARBA" id="ARBA00023180"/>
    </source>
</evidence>
<evidence type="ECO:0000256" key="2">
    <source>
        <dbReference type="ARBA" id="ARBA00022679"/>
    </source>
</evidence>
<reference evidence="6" key="1">
    <citation type="journal article" date="2014" name="FEMS Microbiol. Lett.">
        <title>Draft Genomic DNA Sequence of the Facultatively Methylotrophic Bacterium Acidomonas methanolica type strain MB58.</title>
        <authorList>
            <person name="Higashiura N."/>
            <person name="Hadano H."/>
            <person name="Hirakawa H."/>
            <person name="Matsutani M."/>
            <person name="Takabe S."/>
            <person name="Matsushita K."/>
            <person name="Azuma Y."/>
        </authorList>
    </citation>
    <scope>NUCLEOTIDE SEQUENCE [LARGE SCALE GENOMIC DNA]</scope>
    <source>
        <strain evidence="6">MB58</strain>
    </source>
</reference>
<keyword evidence="1" id="KW-0328">Glycosyltransferase</keyword>
<dbReference type="Pfam" id="PF04577">
    <property type="entry name" value="Glyco_transf_61"/>
    <property type="match status" value="1"/>
</dbReference>
<keyword evidence="3" id="KW-0325">Glycoprotein</keyword>
<dbReference type="GO" id="GO:0016757">
    <property type="term" value="F:glycosyltransferase activity"/>
    <property type="evidence" value="ECO:0007669"/>
    <property type="project" value="UniProtKB-KW"/>
</dbReference>
<feature type="domain" description="Glycosyltransferase 61 catalytic" evidence="4">
    <location>
        <begin position="119"/>
        <end position="295"/>
    </location>
</feature>
<protein>
    <recommendedName>
        <fullName evidence="4">Glycosyltransferase 61 catalytic domain-containing protein</fullName>
    </recommendedName>
</protein>
<dbReference type="Proteomes" id="UP000019760">
    <property type="component" value="Unassembled WGS sequence"/>
</dbReference>
<dbReference type="RefSeq" id="WP_052512009.1">
    <property type="nucleotide sequence ID" value="NZ_BAND01000075.1"/>
</dbReference>
<evidence type="ECO:0000259" key="4">
    <source>
        <dbReference type="Pfam" id="PF04577"/>
    </source>
</evidence>
<sequence>MRTTSLETVCTLREHVETCSATEIATLPPALLDRAEANPFLGYRSLSVEIFRYALKRVLLDRDTMTLLRRPFFGGPAALIRETAYVQEPARLAALRMRRDAQRQCGPVTLCFDHWDQNYYHWVAHTLPTLGTMIEDHGIEDHGVPASVLLPAHLKPWQRETVALLGLDPDVQPRIDYGEQRMFGRAFYCDYVRGTADFAVSARSRATYERMVRAAGGNRPGGRKLYIGRGGQTNRHVPNEAELEARLAACGFTCVLPETLSVTAQIRLFREAEMVVGFLGAGLANIAWCAPGTLVYELVPSHHVNPCFAVMAHQGGLHYWADLIPSGVEAESHETGFARPVDVGAILARVREIERLGLSRR</sequence>
<dbReference type="AlphaFoldDB" id="A0A023D7M0"/>
<name>A0A023D7M0_ACIMT</name>
<dbReference type="EMBL" id="BAND01000075">
    <property type="protein sequence ID" value="GAJ29700.1"/>
    <property type="molecule type" value="Genomic_DNA"/>
</dbReference>
<evidence type="ECO:0000313" key="6">
    <source>
        <dbReference type="Proteomes" id="UP000019760"/>
    </source>
</evidence>
<keyword evidence="6" id="KW-1185">Reference proteome</keyword>
<proteinExistence type="predicted"/>